<dbReference type="PANTHER" id="PTHR15732">
    <property type="entry name" value="PROTEIN MOONRAKER"/>
    <property type="match status" value="1"/>
</dbReference>
<feature type="compositionally biased region" description="Polar residues" evidence="2">
    <location>
        <begin position="7"/>
        <end position="29"/>
    </location>
</feature>
<keyword evidence="1" id="KW-0175">Coiled coil</keyword>
<name>A0A8D2MQD3_ZONAL</name>
<dbReference type="Proteomes" id="UP000694413">
    <property type="component" value="Unassembled WGS sequence"/>
</dbReference>
<proteinExistence type="predicted"/>
<sequence length="358" mass="40765">FPMPFSKQDSSVSFFNRLTTSPPTEQSNPICQHSKAGYEDLSLRSSGMFSVVSEERLKLAVQLAKRDIKQRRLEEQVKLQVFGDVVSTPLWTQKSQPQKTEVFASRENENTLKSQTQLTCQQRLAQPSQGKSASSDTNVHLCLVKEGKPVAAVLDSPPTRDTGLDHKPNLNKKEHQNMQEVQRLQKELRNYVQKIEDFIKKDRELLDPENEQRLCTWRQQQAARSARMLYVLQQQVKEIQDDLEKLSPHTIKHTKKSRAVSRLAAAHRGAVRTLQAFASQFTDQTDEQIPAHYKELGSLIRQLSLCSAKLEGDSSISEAIIDILLQVELLRPNLQGTLRHIQTESTFCLQKEKTNLSP</sequence>
<feature type="coiled-coil region" evidence="1">
    <location>
        <begin position="174"/>
        <end position="201"/>
    </location>
</feature>
<evidence type="ECO:0000313" key="3">
    <source>
        <dbReference type="Ensembl" id="ENSZALP00000012149.1"/>
    </source>
</evidence>
<dbReference type="InterPro" id="IPR031447">
    <property type="entry name" value="MNR"/>
</dbReference>
<keyword evidence="4" id="KW-1185">Reference proteome</keyword>
<dbReference type="Pfam" id="PF15718">
    <property type="entry name" value="MNR"/>
    <property type="match status" value="1"/>
</dbReference>
<dbReference type="Ensembl" id="ENSZALT00000016742.1">
    <property type="protein sequence ID" value="ENSZALP00000012149.1"/>
    <property type="gene ID" value="ENSZALG00000010235.1"/>
</dbReference>
<dbReference type="AlphaFoldDB" id="A0A8D2MQD3"/>
<evidence type="ECO:0000256" key="2">
    <source>
        <dbReference type="SAM" id="MobiDB-lite"/>
    </source>
</evidence>
<protein>
    <submittedName>
        <fullName evidence="3">Uncharacterized protein</fullName>
    </submittedName>
</protein>
<organism evidence="3 4">
    <name type="scientific">Zonotrichia albicollis</name>
    <name type="common">White-throated sparrow</name>
    <name type="synonym">Fringilla albicollis</name>
    <dbReference type="NCBI Taxonomy" id="44394"/>
    <lineage>
        <taxon>Eukaryota</taxon>
        <taxon>Metazoa</taxon>
        <taxon>Chordata</taxon>
        <taxon>Craniata</taxon>
        <taxon>Vertebrata</taxon>
        <taxon>Euteleostomi</taxon>
        <taxon>Archelosauria</taxon>
        <taxon>Archosauria</taxon>
        <taxon>Dinosauria</taxon>
        <taxon>Saurischia</taxon>
        <taxon>Theropoda</taxon>
        <taxon>Coelurosauria</taxon>
        <taxon>Aves</taxon>
        <taxon>Neognathae</taxon>
        <taxon>Neoaves</taxon>
        <taxon>Telluraves</taxon>
        <taxon>Australaves</taxon>
        <taxon>Passeriformes</taxon>
        <taxon>Passerellidae</taxon>
        <taxon>Zonotrichia</taxon>
    </lineage>
</organism>
<feature type="region of interest" description="Disordered" evidence="2">
    <location>
        <begin position="1"/>
        <end position="29"/>
    </location>
</feature>
<evidence type="ECO:0000256" key="1">
    <source>
        <dbReference type="SAM" id="Coils"/>
    </source>
</evidence>
<feature type="region of interest" description="Disordered" evidence="2">
    <location>
        <begin position="96"/>
        <end position="115"/>
    </location>
</feature>
<dbReference type="GO" id="GO:0034451">
    <property type="term" value="C:centriolar satellite"/>
    <property type="evidence" value="ECO:0007669"/>
    <property type="project" value="TreeGrafter"/>
</dbReference>
<dbReference type="GO" id="GO:0071539">
    <property type="term" value="P:protein localization to centrosome"/>
    <property type="evidence" value="ECO:0007669"/>
    <property type="project" value="TreeGrafter"/>
</dbReference>
<dbReference type="PANTHER" id="PTHR15732:SF4">
    <property type="entry name" value="PROTEIN MOONRAKER"/>
    <property type="match status" value="1"/>
</dbReference>
<reference evidence="3" key="1">
    <citation type="submission" date="2025-08" db="UniProtKB">
        <authorList>
            <consortium name="Ensembl"/>
        </authorList>
    </citation>
    <scope>IDENTIFICATION</scope>
</reference>
<accession>A0A8D2MQD3</accession>
<dbReference type="GO" id="GO:0007099">
    <property type="term" value="P:centriole replication"/>
    <property type="evidence" value="ECO:0007669"/>
    <property type="project" value="InterPro"/>
</dbReference>
<evidence type="ECO:0000313" key="4">
    <source>
        <dbReference type="Proteomes" id="UP000694413"/>
    </source>
</evidence>
<reference evidence="3" key="2">
    <citation type="submission" date="2025-09" db="UniProtKB">
        <authorList>
            <consortium name="Ensembl"/>
        </authorList>
    </citation>
    <scope>IDENTIFICATION</scope>
</reference>